<protein>
    <submittedName>
        <fullName evidence="1">Unnamed protein product</fullName>
    </submittedName>
</protein>
<comment type="caution">
    <text evidence="1">The sequence shown here is derived from an EMBL/GenBank/DDBJ whole genome shotgun (WGS) entry which is preliminary data.</text>
</comment>
<gene>
    <name evidence="1" type="ORF">Cboi01_000221700</name>
</gene>
<keyword evidence="2" id="KW-1185">Reference proteome</keyword>
<reference evidence="1" key="1">
    <citation type="submission" date="2023-04" db="EMBL/GenBank/DDBJ databases">
        <title>Candida boidinii NBRC 1967.</title>
        <authorList>
            <person name="Ichikawa N."/>
            <person name="Sato H."/>
            <person name="Tonouchi N."/>
        </authorList>
    </citation>
    <scope>NUCLEOTIDE SEQUENCE</scope>
    <source>
        <strain evidence="1">NBRC 1967</strain>
    </source>
</reference>
<organism evidence="1 2">
    <name type="scientific">Candida boidinii</name>
    <name type="common">Yeast</name>
    <dbReference type="NCBI Taxonomy" id="5477"/>
    <lineage>
        <taxon>Eukaryota</taxon>
        <taxon>Fungi</taxon>
        <taxon>Dikarya</taxon>
        <taxon>Ascomycota</taxon>
        <taxon>Saccharomycotina</taxon>
        <taxon>Pichiomycetes</taxon>
        <taxon>Pichiales</taxon>
        <taxon>Pichiaceae</taxon>
        <taxon>Ogataea</taxon>
        <taxon>Ogataea/Candida clade</taxon>
    </lineage>
</organism>
<name>A0ACB5TLS3_CANBO</name>
<evidence type="ECO:0000313" key="1">
    <source>
        <dbReference type="EMBL" id="GME91226.1"/>
    </source>
</evidence>
<dbReference type="Proteomes" id="UP001165101">
    <property type="component" value="Unassembled WGS sequence"/>
</dbReference>
<accession>A0ACB5TLS3</accession>
<dbReference type="EMBL" id="BSXV01000950">
    <property type="protein sequence ID" value="GME91226.1"/>
    <property type="molecule type" value="Genomic_DNA"/>
</dbReference>
<proteinExistence type="predicted"/>
<evidence type="ECO:0000313" key="2">
    <source>
        <dbReference type="Proteomes" id="UP001165101"/>
    </source>
</evidence>
<sequence length="335" mass="39039">MNKISKSMTTTILKFPSIQESVNQKFARYITLMRLIYNNVMLNIKQTKRQLYYQDVALFKNQPILDLVYQNLLQSLGVSDPVDSMGIIPSQKGLIYITDPSVRIAIEEDACTRYIETSKPVLIPTFKYYRTPQNRSMIKLIGNVDEILIIEKESIFIKMCHQSQSDVKKSRILITGKGFPDILTKKFLFHLSRGLNRNMVCIKGIFDSDIYGIRIFYDYKIKPLPFGEFEVPTTIDNHGTDDSNHENPLINFGEKRNFSTIKKESACPNMIFQGIFLLQQDNNLEFLDITVNDFNNMKLFLLNYLSNLDNHETEYQKVKLEIQRGMFFFKKREIG</sequence>